<gene>
    <name evidence="1" type="ORF">FH972_009355</name>
</gene>
<dbReference type="EMBL" id="CM017323">
    <property type="protein sequence ID" value="KAE8023683.1"/>
    <property type="molecule type" value="Genomic_DNA"/>
</dbReference>
<accession>A0A5N6R1L8</accession>
<keyword evidence="2" id="KW-1185">Reference proteome</keyword>
<evidence type="ECO:0000313" key="2">
    <source>
        <dbReference type="Proteomes" id="UP000327013"/>
    </source>
</evidence>
<name>A0A5N6R1L8_9ROSI</name>
<dbReference type="Proteomes" id="UP000327013">
    <property type="component" value="Chromosome 3"/>
</dbReference>
<sequence length="96" mass="10973">MVVDGDAYGLLLPPPPPGRGKLVLSELPKMYWKNSANCYDVSDYFISLRSGQNTRHRRRLFLSMPSEHGIPARHHWKTAVSTNSNDPQNFLVIFFN</sequence>
<evidence type="ECO:0000313" key="1">
    <source>
        <dbReference type="EMBL" id="KAE8023683.1"/>
    </source>
</evidence>
<protein>
    <submittedName>
        <fullName evidence="1">Uncharacterized protein</fullName>
    </submittedName>
</protein>
<dbReference type="AlphaFoldDB" id="A0A5N6R1L8"/>
<proteinExistence type="predicted"/>
<organism evidence="1 2">
    <name type="scientific">Carpinus fangiana</name>
    <dbReference type="NCBI Taxonomy" id="176857"/>
    <lineage>
        <taxon>Eukaryota</taxon>
        <taxon>Viridiplantae</taxon>
        <taxon>Streptophyta</taxon>
        <taxon>Embryophyta</taxon>
        <taxon>Tracheophyta</taxon>
        <taxon>Spermatophyta</taxon>
        <taxon>Magnoliopsida</taxon>
        <taxon>eudicotyledons</taxon>
        <taxon>Gunneridae</taxon>
        <taxon>Pentapetalae</taxon>
        <taxon>rosids</taxon>
        <taxon>fabids</taxon>
        <taxon>Fagales</taxon>
        <taxon>Betulaceae</taxon>
        <taxon>Carpinus</taxon>
    </lineage>
</organism>
<reference evidence="1 2" key="1">
    <citation type="submission" date="2019-06" db="EMBL/GenBank/DDBJ databases">
        <title>A chromosomal-level reference genome of Carpinus fangiana (Coryloideae, Betulaceae).</title>
        <authorList>
            <person name="Yang X."/>
            <person name="Wang Z."/>
            <person name="Zhang L."/>
            <person name="Hao G."/>
            <person name="Liu J."/>
            <person name="Yang Y."/>
        </authorList>
    </citation>
    <scope>NUCLEOTIDE SEQUENCE [LARGE SCALE GENOMIC DNA]</scope>
    <source>
        <strain evidence="1">Cfa_2016G</strain>
        <tissue evidence="1">Leaf</tissue>
    </source>
</reference>